<accession>A0A2A6EFI9</accession>
<organism evidence="1 2">
    <name type="scientific">Prevotella intermedia</name>
    <dbReference type="NCBI Taxonomy" id="28131"/>
    <lineage>
        <taxon>Bacteria</taxon>
        <taxon>Pseudomonadati</taxon>
        <taxon>Bacteroidota</taxon>
        <taxon>Bacteroidia</taxon>
        <taxon>Bacteroidales</taxon>
        <taxon>Prevotellaceae</taxon>
        <taxon>Prevotella</taxon>
    </lineage>
</organism>
<dbReference type="AlphaFoldDB" id="A0A2A6EFI9"/>
<evidence type="ECO:0000313" key="2">
    <source>
        <dbReference type="Proteomes" id="UP000219058"/>
    </source>
</evidence>
<dbReference type="EMBL" id="NSLY01000011">
    <property type="protein sequence ID" value="PDP60403.1"/>
    <property type="molecule type" value="Genomic_DNA"/>
</dbReference>
<name>A0A2A6EFI9_PREIN</name>
<protein>
    <submittedName>
        <fullName evidence="1">Uncharacterized protein</fullName>
    </submittedName>
</protein>
<comment type="caution">
    <text evidence="1">The sequence shown here is derived from an EMBL/GenBank/DDBJ whole genome shotgun (WGS) entry which is preliminary data.</text>
</comment>
<dbReference type="Proteomes" id="UP000219058">
    <property type="component" value="Unassembled WGS sequence"/>
</dbReference>
<gene>
    <name evidence="1" type="ORF">CLI71_05305</name>
</gene>
<evidence type="ECO:0000313" key="1">
    <source>
        <dbReference type="EMBL" id="PDP60403.1"/>
    </source>
</evidence>
<reference evidence="1 2" key="1">
    <citation type="submission" date="2017-09" db="EMBL/GenBank/DDBJ databases">
        <title>Phase variable restriction modification systems are present in the genome sequences of periodontal pathogens Prevotella intermedia, Tannerella forsythia and Porphyromonas gingivalis.</title>
        <authorList>
            <person name="Haigh R.D."/>
            <person name="Crawford L."/>
            <person name="Ralph J."/>
            <person name="Wanford J."/>
            <person name="Vartoukian S.R."/>
            <person name="Hijazib K."/>
            <person name="Wade W."/>
            <person name="Oggioni M.R."/>
        </authorList>
    </citation>
    <scope>NUCLEOTIDE SEQUENCE [LARGE SCALE GENOMIC DNA]</scope>
    <source>
        <strain evidence="1 2">WW2834</strain>
    </source>
</reference>
<proteinExistence type="predicted"/>
<sequence>MALRKRLFCNAKEPLLPCKTYAFGTQNNRSCNMLIISKLNNIHSYEKSLQIYRLVFVCESSCPHLFFIVPQYTLYERYRVVALKQNNKRH</sequence>